<dbReference type="PANTHER" id="PTHR47430:SF4">
    <property type="entry name" value="GB|AAC33480.1"/>
    <property type="match status" value="1"/>
</dbReference>
<dbReference type="PANTHER" id="PTHR47430">
    <property type="entry name" value="GB|AAC33480.1"/>
    <property type="match status" value="1"/>
</dbReference>
<dbReference type="EMBL" id="LXQA010258775">
    <property type="protein sequence ID" value="MCI38696.1"/>
    <property type="molecule type" value="Genomic_DNA"/>
</dbReference>
<dbReference type="Proteomes" id="UP000265520">
    <property type="component" value="Unassembled WGS sequence"/>
</dbReference>
<reference evidence="1 2" key="1">
    <citation type="journal article" date="2018" name="Front. Plant Sci.">
        <title>Red Clover (Trifolium pratense) and Zigzag Clover (T. medium) - A Picture of Genomic Similarities and Differences.</title>
        <authorList>
            <person name="Dluhosova J."/>
            <person name="Istvanek J."/>
            <person name="Nedelnik J."/>
            <person name="Repkova J."/>
        </authorList>
    </citation>
    <scope>NUCLEOTIDE SEQUENCE [LARGE SCALE GENOMIC DNA]</scope>
    <source>
        <strain evidence="2">cv. 10/8</strain>
        <tissue evidence="1">Leaf</tissue>
    </source>
</reference>
<feature type="non-terminal residue" evidence="1">
    <location>
        <position position="38"/>
    </location>
</feature>
<dbReference type="AlphaFoldDB" id="A0A392RT10"/>
<name>A0A392RT10_9FABA</name>
<protein>
    <submittedName>
        <fullName evidence="1">Cyclin-D-binding Myb-like transcription factor-like protein</fullName>
    </submittedName>
</protein>
<evidence type="ECO:0000313" key="1">
    <source>
        <dbReference type="EMBL" id="MCI38696.1"/>
    </source>
</evidence>
<accession>A0A392RT10</accession>
<sequence>MVASDDWSDTDDFRLIDSLYTLDACCMEEVDWDELMEH</sequence>
<proteinExistence type="predicted"/>
<comment type="caution">
    <text evidence="1">The sequence shown here is derived from an EMBL/GenBank/DDBJ whole genome shotgun (WGS) entry which is preliminary data.</text>
</comment>
<keyword evidence="2" id="KW-1185">Reference proteome</keyword>
<evidence type="ECO:0000313" key="2">
    <source>
        <dbReference type="Proteomes" id="UP000265520"/>
    </source>
</evidence>
<organism evidence="1 2">
    <name type="scientific">Trifolium medium</name>
    <dbReference type="NCBI Taxonomy" id="97028"/>
    <lineage>
        <taxon>Eukaryota</taxon>
        <taxon>Viridiplantae</taxon>
        <taxon>Streptophyta</taxon>
        <taxon>Embryophyta</taxon>
        <taxon>Tracheophyta</taxon>
        <taxon>Spermatophyta</taxon>
        <taxon>Magnoliopsida</taxon>
        <taxon>eudicotyledons</taxon>
        <taxon>Gunneridae</taxon>
        <taxon>Pentapetalae</taxon>
        <taxon>rosids</taxon>
        <taxon>fabids</taxon>
        <taxon>Fabales</taxon>
        <taxon>Fabaceae</taxon>
        <taxon>Papilionoideae</taxon>
        <taxon>50 kb inversion clade</taxon>
        <taxon>NPAAA clade</taxon>
        <taxon>Hologalegina</taxon>
        <taxon>IRL clade</taxon>
        <taxon>Trifolieae</taxon>
        <taxon>Trifolium</taxon>
    </lineage>
</organism>